<keyword evidence="3" id="KW-0677">Repeat</keyword>
<dbReference type="EMBL" id="AJVK01030302">
    <property type="status" value="NOT_ANNOTATED_CDS"/>
    <property type="molecule type" value="Genomic_DNA"/>
</dbReference>
<feature type="domain" description="Chitin-binding type-2" evidence="7">
    <location>
        <begin position="593"/>
        <end position="655"/>
    </location>
</feature>
<proteinExistence type="predicted"/>
<dbReference type="Proteomes" id="UP000092462">
    <property type="component" value="Unassembled WGS sequence"/>
</dbReference>
<dbReference type="PANTHER" id="PTHR23301:SF110">
    <property type="entry name" value="LD43683P-RELATED"/>
    <property type="match status" value="1"/>
</dbReference>
<evidence type="ECO:0000256" key="5">
    <source>
        <dbReference type="ARBA" id="ARBA00023180"/>
    </source>
</evidence>
<evidence type="ECO:0000256" key="2">
    <source>
        <dbReference type="ARBA" id="ARBA00022729"/>
    </source>
</evidence>
<dbReference type="PANTHER" id="PTHR23301">
    <property type="entry name" value="CHITIN BINDING PERITROPHIN-A"/>
    <property type="match status" value="1"/>
</dbReference>
<evidence type="ECO:0000256" key="1">
    <source>
        <dbReference type="ARBA" id="ARBA00022669"/>
    </source>
</evidence>
<feature type="region of interest" description="Disordered" evidence="6">
    <location>
        <begin position="646"/>
        <end position="689"/>
    </location>
</feature>
<feature type="compositionally biased region" description="Basic and acidic residues" evidence="6">
    <location>
        <begin position="217"/>
        <end position="229"/>
    </location>
</feature>
<feature type="compositionally biased region" description="Low complexity" evidence="6">
    <location>
        <begin position="230"/>
        <end position="241"/>
    </location>
</feature>
<dbReference type="GO" id="GO:0005576">
    <property type="term" value="C:extracellular region"/>
    <property type="evidence" value="ECO:0007669"/>
    <property type="project" value="InterPro"/>
</dbReference>
<dbReference type="EnsemblMetazoa" id="PPAI005297-RA">
    <property type="protein sequence ID" value="PPAI005297-PA"/>
    <property type="gene ID" value="PPAI005297"/>
</dbReference>
<feature type="region of interest" description="Disordered" evidence="6">
    <location>
        <begin position="217"/>
        <end position="271"/>
    </location>
</feature>
<organism evidence="8 9">
    <name type="scientific">Phlebotomus papatasi</name>
    <name type="common">Sandfly</name>
    <dbReference type="NCBI Taxonomy" id="29031"/>
    <lineage>
        <taxon>Eukaryota</taxon>
        <taxon>Metazoa</taxon>
        <taxon>Ecdysozoa</taxon>
        <taxon>Arthropoda</taxon>
        <taxon>Hexapoda</taxon>
        <taxon>Insecta</taxon>
        <taxon>Pterygota</taxon>
        <taxon>Neoptera</taxon>
        <taxon>Endopterygota</taxon>
        <taxon>Diptera</taxon>
        <taxon>Nematocera</taxon>
        <taxon>Psychodoidea</taxon>
        <taxon>Psychodidae</taxon>
        <taxon>Phlebotomus</taxon>
        <taxon>Phlebotomus</taxon>
    </lineage>
</organism>
<keyword evidence="4" id="KW-1015">Disulfide bond</keyword>
<protein>
    <recommendedName>
        <fullName evidence="7">Chitin-binding type-2 domain-containing protein</fullName>
    </recommendedName>
</protein>
<accession>A0A1B0DBV8</accession>
<feature type="domain" description="Chitin-binding type-2" evidence="7">
    <location>
        <begin position="269"/>
        <end position="329"/>
    </location>
</feature>
<feature type="compositionally biased region" description="Low complexity" evidence="6">
    <location>
        <begin position="667"/>
        <end position="689"/>
    </location>
</feature>
<evidence type="ECO:0000256" key="6">
    <source>
        <dbReference type="SAM" id="MobiDB-lite"/>
    </source>
</evidence>
<dbReference type="InterPro" id="IPR002557">
    <property type="entry name" value="Chitin-bd_dom"/>
</dbReference>
<dbReference type="InterPro" id="IPR051940">
    <property type="entry name" value="Chitin_bind-dev_reg"/>
</dbReference>
<dbReference type="AlphaFoldDB" id="A0A1B0DBV8"/>
<dbReference type="GO" id="GO:0008061">
    <property type="term" value="F:chitin binding"/>
    <property type="evidence" value="ECO:0007669"/>
    <property type="project" value="UniProtKB-KW"/>
</dbReference>
<evidence type="ECO:0000256" key="4">
    <source>
        <dbReference type="ARBA" id="ARBA00023157"/>
    </source>
</evidence>
<dbReference type="Gene3D" id="2.170.140.10">
    <property type="entry name" value="Chitin binding domain"/>
    <property type="match status" value="2"/>
</dbReference>
<keyword evidence="2" id="KW-0732">Signal</keyword>
<dbReference type="PROSITE" id="PS50940">
    <property type="entry name" value="CHIT_BIND_II"/>
    <property type="match status" value="2"/>
</dbReference>
<evidence type="ECO:0000313" key="9">
    <source>
        <dbReference type="Proteomes" id="UP000092462"/>
    </source>
</evidence>
<name>A0A1B0DBV8_PHLPP</name>
<evidence type="ECO:0000313" key="8">
    <source>
        <dbReference type="EnsemblMetazoa" id="PPAI005297-PA"/>
    </source>
</evidence>
<keyword evidence="1" id="KW-0147">Chitin-binding</keyword>
<dbReference type="SUPFAM" id="SSF57625">
    <property type="entry name" value="Invertebrate chitin-binding proteins"/>
    <property type="match status" value="2"/>
</dbReference>
<dbReference type="VEuPathDB" id="VectorBase:PPAPM1_011187"/>
<sequence length="689" mass="76732">LDDAGEVVDDDCVVVELGGADVVLSDGAEELLDIVELEGGADDEDGGAVVVVDSVAEDELDEELLGEAVVVVVVVVVVVEDCVELDSVDEQQLLPLQHLHRRLHQQHLLLHHLHKHHHQQLHSLPQVRQVPPKLLNLQLSNRQDQVQRLNHHQVTDNAVKRDSFHTRVIVRNSIGASMMEMEDSHGMNSIVEREQSGILRQLVATTHQRVLHHAEQDHPLADLPHHPVEKSTTTTTTTTTPKPSPTSDPEPEPEPEPDAEPAPSTEDKEGLCQGEGFVAHPTDCRKFYRCVSNENGGYNRYEFECGEGTAWDDSIQGCNHEHLVERCGGKATTAVMGDDHESAEIVQVLDQNRQVVHQAQVPKIAHRPRIPKAVVPLQLVQNLAHQLQALIKALANHLQVPGLKIKPVVKHQIQVHHPVKRTTIRHLAVKVVLPQITLRLAVLQHLALRVVLRLLLLVPKVVLLVPKAVLLPLHLVPRVVLLLLVLALRVVLRHLVQNLQVLLQRTVDKAVSLVQDQDLKLQVQDLGDNVKEMDSWVILRIVIRNVELEATQVQNQEENHQHQVHHHLVQLHHHLVLLHHQNLHHLNPLSRKSFNCESEGFHPDPDDCAVFHRCVDDGNGGYTKYTFKCGPGSVFSSTHNVCVHPSESDNERCGLASNSVEPESENQQQQQPAPSSTTTQASTAPSTTL</sequence>
<feature type="compositionally biased region" description="Acidic residues" evidence="6">
    <location>
        <begin position="249"/>
        <end position="259"/>
    </location>
</feature>
<reference evidence="8" key="1">
    <citation type="submission" date="2022-08" db="UniProtKB">
        <authorList>
            <consortium name="EnsemblMetazoa"/>
        </authorList>
    </citation>
    <scope>IDENTIFICATION</scope>
    <source>
        <strain evidence="8">Israel</strain>
    </source>
</reference>
<dbReference type="Pfam" id="PF01607">
    <property type="entry name" value="CBM_14"/>
    <property type="match status" value="2"/>
</dbReference>
<keyword evidence="5" id="KW-0325">Glycoprotein</keyword>
<evidence type="ECO:0000256" key="3">
    <source>
        <dbReference type="ARBA" id="ARBA00022737"/>
    </source>
</evidence>
<keyword evidence="9" id="KW-1185">Reference proteome</keyword>
<evidence type="ECO:0000259" key="7">
    <source>
        <dbReference type="PROSITE" id="PS50940"/>
    </source>
</evidence>
<dbReference type="SMART" id="SM00494">
    <property type="entry name" value="ChtBD2"/>
    <property type="match status" value="2"/>
</dbReference>
<dbReference type="VEuPathDB" id="VectorBase:PPAI005297"/>
<dbReference type="InterPro" id="IPR036508">
    <property type="entry name" value="Chitin-bd_dom_sf"/>
</dbReference>